<organism evidence="2 5">
    <name type="scientific">Mycobacterium alsense</name>
    <dbReference type="NCBI Taxonomy" id="324058"/>
    <lineage>
        <taxon>Bacteria</taxon>
        <taxon>Bacillati</taxon>
        <taxon>Actinomycetota</taxon>
        <taxon>Actinomycetes</taxon>
        <taxon>Mycobacteriales</taxon>
        <taxon>Mycobacteriaceae</taxon>
        <taxon>Mycobacterium</taxon>
    </lineage>
</organism>
<dbReference type="AlphaFoldDB" id="A0AA41XV19"/>
<dbReference type="EMBL" id="MVHD01000108">
    <property type="protein sequence ID" value="OQZ87721.1"/>
    <property type="molecule type" value="Genomic_DNA"/>
</dbReference>
<evidence type="ECO:0000313" key="3">
    <source>
        <dbReference type="EMBL" id="OQZ87721.1"/>
    </source>
</evidence>
<dbReference type="Pfam" id="PF05305">
    <property type="entry name" value="DUF732"/>
    <property type="match status" value="1"/>
</dbReference>
<reference evidence="3 4" key="1">
    <citation type="submission" date="2017-02" db="EMBL/GenBank/DDBJ databases">
        <title>The new phylogeny of genus Mycobacterium.</title>
        <authorList>
            <person name="Tortoli E."/>
            <person name="Trovato A."/>
            <person name="Cirillo D.M."/>
        </authorList>
    </citation>
    <scope>NUCLEOTIDE SEQUENCE [LARGE SCALE GENOMIC DNA]</scope>
    <source>
        <strain evidence="3 4">DSM 45230</strain>
    </source>
</reference>
<dbReference type="Proteomes" id="UP000192319">
    <property type="component" value="Unassembled WGS sequence"/>
</dbReference>
<sequence>MGIYAEIVKIPIRRTAGYEAPYAPLGQTKQFNGSEFIGEGWMCRKFLFATAAMVAAAVGAIPVASADPDSPDPGTYLFMLREYHIPFTSENDAIAGGLAVCQHVRAGESAGVIVQELRDRPSNALTYVQAANVVVAATEQLCPEAPPGAWYDAMIMAGRSPEGPN</sequence>
<dbReference type="InterPro" id="IPR007969">
    <property type="entry name" value="DUF732"/>
</dbReference>
<evidence type="ECO:0000259" key="1">
    <source>
        <dbReference type="Pfam" id="PF05305"/>
    </source>
</evidence>
<reference evidence="2" key="3">
    <citation type="journal article" date="2022" name="BMC Genomics">
        <title>Comparative genome analysis of mycobacteria focusing on tRNA and non-coding RNA.</title>
        <authorList>
            <person name="Behra P.R.K."/>
            <person name="Pettersson B.M.F."/>
            <person name="Ramesh M."/>
            <person name="Das S."/>
            <person name="Dasgupta S."/>
            <person name="Kirsebom L.A."/>
        </authorList>
    </citation>
    <scope>NUCLEOTIDE SEQUENCE</scope>
    <source>
        <strain evidence="2">CCUG 55640</strain>
    </source>
</reference>
<gene>
    <name evidence="3" type="ORF">BST11_26610</name>
    <name evidence="2" type="ORF">H7K38_22760</name>
</gene>
<comment type="caution">
    <text evidence="2">The sequence shown here is derived from an EMBL/GenBank/DDBJ whole genome shotgun (WGS) entry which is preliminary data.</text>
</comment>
<dbReference type="EMBL" id="JACKVH010000018">
    <property type="protein sequence ID" value="MCV7381454.1"/>
    <property type="molecule type" value="Genomic_DNA"/>
</dbReference>
<dbReference type="RefSeq" id="WP_083141149.1">
    <property type="nucleotide sequence ID" value="NZ_JACKVH010000018.1"/>
</dbReference>
<reference evidence="2" key="2">
    <citation type="submission" date="2020-07" db="EMBL/GenBank/DDBJ databases">
        <authorList>
            <person name="Pettersson B.M.F."/>
            <person name="Behra P.R.K."/>
            <person name="Ramesh M."/>
            <person name="Das S."/>
            <person name="Dasgupta S."/>
            <person name="Kirsebom L.A."/>
        </authorList>
    </citation>
    <scope>NUCLEOTIDE SEQUENCE</scope>
    <source>
        <strain evidence="2">CCUG 55640</strain>
    </source>
</reference>
<feature type="domain" description="DUF732" evidence="1">
    <location>
        <begin position="75"/>
        <end position="144"/>
    </location>
</feature>
<accession>A0AA41XV19</accession>
<evidence type="ECO:0000313" key="2">
    <source>
        <dbReference type="EMBL" id="MCV7381454.1"/>
    </source>
</evidence>
<evidence type="ECO:0000313" key="4">
    <source>
        <dbReference type="Proteomes" id="UP000192319"/>
    </source>
</evidence>
<evidence type="ECO:0000313" key="5">
    <source>
        <dbReference type="Proteomes" id="UP001141650"/>
    </source>
</evidence>
<dbReference type="Proteomes" id="UP001141650">
    <property type="component" value="Unassembled WGS sequence"/>
</dbReference>
<proteinExistence type="predicted"/>
<name>A0AA41XV19_9MYCO</name>
<protein>
    <submittedName>
        <fullName evidence="2">DUF732 domain-containing protein</fullName>
    </submittedName>
</protein>
<keyword evidence="4" id="KW-1185">Reference proteome</keyword>